<dbReference type="Pfam" id="PF13238">
    <property type="entry name" value="AAA_18"/>
    <property type="match status" value="1"/>
</dbReference>
<comment type="subcellular location">
    <subcellularLocation>
        <location evidence="10">Cytoplasm</location>
    </subcellularLocation>
    <subcellularLocation>
        <location evidence="10">Nucleus</location>
    </subcellularLocation>
</comment>
<dbReference type="GO" id="GO:0016887">
    <property type="term" value="F:ATP hydrolysis activity"/>
    <property type="evidence" value="ECO:0007669"/>
    <property type="project" value="UniProtKB-UniRule"/>
</dbReference>
<proteinExistence type="inferred from homology"/>
<evidence type="ECO:0000256" key="5">
    <source>
        <dbReference type="ARBA" id="ARBA00022679"/>
    </source>
</evidence>
<dbReference type="EMBL" id="JANBPT010001518">
    <property type="protein sequence ID" value="KAJ1907013.1"/>
    <property type="molecule type" value="Genomic_DNA"/>
</dbReference>
<dbReference type="InterPro" id="IPR027417">
    <property type="entry name" value="P-loop_NTPase"/>
</dbReference>
<keyword evidence="13" id="KW-1185">Reference proteome</keyword>
<feature type="binding site" evidence="10">
    <location>
        <position position="20"/>
    </location>
    <ligand>
        <name>ATP</name>
        <dbReference type="ChEBI" id="CHEBI:30616"/>
    </ligand>
</feature>
<dbReference type="EMBL" id="JANBPT010001823">
    <property type="protein sequence ID" value="KAJ1904975.1"/>
    <property type="molecule type" value="Genomic_DNA"/>
</dbReference>
<evidence type="ECO:0000256" key="10">
    <source>
        <dbReference type="HAMAP-Rule" id="MF_03173"/>
    </source>
</evidence>
<dbReference type="Gene3D" id="3.40.50.300">
    <property type="entry name" value="P-loop containing nucleotide triphosphate hydrolases"/>
    <property type="match status" value="1"/>
</dbReference>
<dbReference type="InterPro" id="IPR020618">
    <property type="entry name" value="Adenyl_kinase_AK6"/>
</dbReference>
<sequence length="174" mass="19499">MADRKLPNILITGTPGTGKTTMAELAAIKTGLHHIDVSALVKAEGLHEGHDTEFDTYILDEDKLLDALEIIVAPGGKIIDFHTCEIFPERWFDLVLVLGTDNTTLYDRLAERGYSQRKIQENVECEIMQVVQQAAGESYQPEIVVNLESTTPEQMEQNLDRLAQWLDDYVAKNA</sequence>
<dbReference type="GO" id="GO:0042274">
    <property type="term" value="P:ribosomal small subunit biogenesis"/>
    <property type="evidence" value="ECO:0007669"/>
    <property type="project" value="UniProtKB-UniRule"/>
</dbReference>
<evidence type="ECO:0000313" key="12">
    <source>
        <dbReference type="EMBL" id="KAJ1907013.1"/>
    </source>
</evidence>
<dbReference type="PANTHER" id="PTHR12595">
    <property type="entry name" value="POS9-ACTIVATING FACTOR FAP7-RELATED"/>
    <property type="match status" value="1"/>
</dbReference>
<feature type="binding site" evidence="10">
    <location>
        <position position="18"/>
    </location>
    <ligand>
        <name>ATP</name>
        <dbReference type="ChEBI" id="CHEBI:30616"/>
    </ligand>
</feature>
<dbReference type="GO" id="GO:0005524">
    <property type="term" value="F:ATP binding"/>
    <property type="evidence" value="ECO:0007669"/>
    <property type="project" value="UniProtKB-KW"/>
</dbReference>
<comment type="caution">
    <text evidence="11">The sequence shown here is derived from an EMBL/GenBank/DDBJ whole genome shotgun (WGS) entry which is preliminary data.</text>
</comment>
<keyword evidence="4 10" id="KW-0698">rRNA processing</keyword>
<dbReference type="GO" id="GO:0005634">
    <property type="term" value="C:nucleus"/>
    <property type="evidence" value="ECO:0007669"/>
    <property type="project" value="UniProtKB-SubCell"/>
</dbReference>
<protein>
    <recommendedName>
        <fullName evidence="10">Adenylate kinase isoenzyme 6 homolog</fullName>
        <shortName evidence="10">AK6</shortName>
        <ecNumber evidence="10">2.7.4.3</ecNumber>
    </recommendedName>
    <alternativeName>
        <fullName evidence="10">Dual activity adenylate kinase/ATPase</fullName>
        <shortName evidence="10">AK/ATPase</shortName>
    </alternativeName>
</protein>
<feature type="region of interest" description="NMPbind" evidence="10">
    <location>
        <begin position="36"/>
        <end position="59"/>
    </location>
</feature>
<feature type="binding site" evidence="10">
    <location>
        <position position="16"/>
    </location>
    <ligand>
        <name>ATP</name>
        <dbReference type="ChEBI" id="CHEBI:30616"/>
    </ligand>
</feature>
<keyword evidence="2 10" id="KW-0963">Cytoplasm</keyword>
<dbReference type="GO" id="GO:0005737">
    <property type="term" value="C:cytoplasm"/>
    <property type="evidence" value="ECO:0007669"/>
    <property type="project" value="UniProtKB-SubCell"/>
</dbReference>
<gene>
    <name evidence="11" type="primary">FAP7_2</name>
    <name evidence="12" type="synonym">FAP7_1</name>
    <name evidence="12" type="ORF">IWQ60_011948</name>
    <name evidence="11" type="ORF">IWQ60_012363</name>
</gene>
<comment type="function">
    <text evidence="10">Broad-specificity nucleoside monophosphate (NMP) kinase that catalyzes the reversible transfer of the terminal phosphate group between nucleoside triphosphates and monophosphates. Has also ATPase activity. Involved in the late cytoplasmic maturation steps of the 40S ribosomal particles, specifically 18S rRNA maturation. While NMP activity is not required for ribosome maturation, ATPase activity is. Associates transiently with small ribosomal subunit protein uS11. ATP hydrolysis breaks the interaction with uS11. May temporarily remove uS11 from the ribosome to enable a conformational change of the ribosomal RNA that is needed for the final maturation step of the small ribosomal subunit. Its NMP activity may have a role in nuclear energy homeostasis.</text>
</comment>
<evidence type="ECO:0000256" key="3">
    <source>
        <dbReference type="ARBA" id="ARBA00022517"/>
    </source>
</evidence>
<feature type="binding site" evidence="10">
    <location>
        <position position="112"/>
    </location>
    <ligand>
        <name>ATP</name>
        <dbReference type="ChEBI" id="CHEBI:30616"/>
    </ligand>
</feature>
<comment type="similarity">
    <text evidence="10">Belongs to the adenylate kinase family. AK6 subfamily.</text>
</comment>
<dbReference type="PANTHER" id="PTHR12595:SF0">
    <property type="entry name" value="ADENYLATE KINASE ISOENZYME 6"/>
    <property type="match status" value="1"/>
</dbReference>
<dbReference type="GO" id="GO:0004017">
    <property type="term" value="F:AMP kinase activity"/>
    <property type="evidence" value="ECO:0007669"/>
    <property type="project" value="UniProtKB-UniRule"/>
</dbReference>
<evidence type="ECO:0000256" key="8">
    <source>
        <dbReference type="ARBA" id="ARBA00022840"/>
    </source>
</evidence>
<comment type="subunit">
    <text evidence="10">Interacts with small ribosomal subunit protein uS11. Not a structural component of 43S pre-ribosomes, but transiently interacts with them by binding to uS11.</text>
</comment>
<keyword evidence="5 10" id="KW-0808">Transferase</keyword>
<evidence type="ECO:0000256" key="9">
    <source>
        <dbReference type="ARBA" id="ARBA00023242"/>
    </source>
</evidence>
<keyword evidence="7 10" id="KW-0418">Kinase</keyword>
<dbReference type="SUPFAM" id="SSF52540">
    <property type="entry name" value="P-loop containing nucleoside triphosphate hydrolases"/>
    <property type="match status" value="1"/>
</dbReference>
<dbReference type="AlphaFoldDB" id="A0A9W8DKP2"/>
<accession>A0A9W8DKP2</accession>
<comment type="caution">
    <text evidence="10">Lacks conserved residue(s) required for the propagation of feature annotation.</text>
</comment>
<comment type="catalytic activity">
    <reaction evidence="1 10">
        <text>AMP + ATP = 2 ADP</text>
        <dbReference type="Rhea" id="RHEA:12973"/>
        <dbReference type="ChEBI" id="CHEBI:30616"/>
        <dbReference type="ChEBI" id="CHEBI:456215"/>
        <dbReference type="ChEBI" id="CHEBI:456216"/>
        <dbReference type="EC" id="2.7.4.3"/>
    </reaction>
</comment>
<organism evidence="11 13">
    <name type="scientific">Tieghemiomyces parasiticus</name>
    <dbReference type="NCBI Taxonomy" id="78921"/>
    <lineage>
        <taxon>Eukaryota</taxon>
        <taxon>Fungi</taxon>
        <taxon>Fungi incertae sedis</taxon>
        <taxon>Zoopagomycota</taxon>
        <taxon>Kickxellomycotina</taxon>
        <taxon>Dimargaritomycetes</taxon>
        <taxon>Dimargaritales</taxon>
        <taxon>Dimargaritaceae</taxon>
        <taxon>Tieghemiomyces</taxon>
    </lineage>
</organism>
<evidence type="ECO:0000256" key="4">
    <source>
        <dbReference type="ARBA" id="ARBA00022552"/>
    </source>
</evidence>
<feature type="binding site" evidence="10">
    <location>
        <position position="19"/>
    </location>
    <ligand>
        <name>ATP</name>
        <dbReference type="ChEBI" id="CHEBI:30616"/>
    </ligand>
</feature>
<feature type="binding site" evidence="10">
    <location>
        <position position="21"/>
    </location>
    <ligand>
        <name>ATP</name>
        <dbReference type="ChEBI" id="CHEBI:30616"/>
    </ligand>
</feature>
<dbReference type="EC" id="2.7.4.3" evidence="10"/>
<comment type="catalytic activity">
    <reaction evidence="10">
        <text>ATP + H2O = ADP + phosphate + H(+)</text>
        <dbReference type="Rhea" id="RHEA:13065"/>
        <dbReference type="ChEBI" id="CHEBI:15377"/>
        <dbReference type="ChEBI" id="CHEBI:15378"/>
        <dbReference type="ChEBI" id="CHEBI:30616"/>
        <dbReference type="ChEBI" id="CHEBI:43474"/>
        <dbReference type="ChEBI" id="CHEBI:456216"/>
    </reaction>
</comment>
<keyword evidence="6 10" id="KW-0547">Nucleotide-binding</keyword>
<evidence type="ECO:0000313" key="13">
    <source>
        <dbReference type="Proteomes" id="UP001150569"/>
    </source>
</evidence>
<dbReference type="Proteomes" id="UP001150569">
    <property type="component" value="Unassembled WGS sequence"/>
</dbReference>
<evidence type="ECO:0000313" key="11">
    <source>
        <dbReference type="EMBL" id="KAJ1904975.1"/>
    </source>
</evidence>
<dbReference type="OrthoDB" id="10251185at2759"/>
<keyword evidence="8 10" id="KW-0067">ATP-binding</keyword>
<name>A0A9W8DKP2_9FUNG</name>
<dbReference type="HAMAP" id="MF_00039">
    <property type="entry name" value="Adenylate_kinase_AK6"/>
    <property type="match status" value="1"/>
</dbReference>
<evidence type="ECO:0000256" key="2">
    <source>
        <dbReference type="ARBA" id="ARBA00022490"/>
    </source>
</evidence>
<evidence type="ECO:0000256" key="6">
    <source>
        <dbReference type="ARBA" id="ARBA00022741"/>
    </source>
</evidence>
<keyword evidence="3 10" id="KW-0690">Ribosome biogenesis</keyword>
<keyword evidence="9 10" id="KW-0539">Nucleus</keyword>
<evidence type="ECO:0000256" key="7">
    <source>
        <dbReference type="ARBA" id="ARBA00022777"/>
    </source>
</evidence>
<dbReference type="FunFam" id="3.40.50.300:FF:000372">
    <property type="entry name" value="Adenylate kinase isoenzyme 6 homolog"/>
    <property type="match status" value="1"/>
</dbReference>
<reference evidence="11" key="1">
    <citation type="submission" date="2022-07" db="EMBL/GenBank/DDBJ databases">
        <title>Phylogenomic reconstructions and comparative analyses of Kickxellomycotina fungi.</title>
        <authorList>
            <person name="Reynolds N.K."/>
            <person name="Stajich J.E."/>
            <person name="Barry K."/>
            <person name="Grigoriev I.V."/>
            <person name="Crous P."/>
            <person name="Smith M.E."/>
        </authorList>
    </citation>
    <scope>NUCLEOTIDE SEQUENCE</scope>
    <source>
        <strain evidence="11">RSA 861</strain>
    </source>
</reference>
<dbReference type="GO" id="GO:0006364">
    <property type="term" value="P:rRNA processing"/>
    <property type="evidence" value="ECO:0007669"/>
    <property type="project" value="UniProtKB-KW"/>
</dbReference>
<feature type="region of interest" description="LID" evidence="10">
    <location>
        <begin position="111"/>
        <end position="121"/>
    </location>
</feature>
<evidence type="ECO:0000256" key="1">
    <source>
        <dbReference type="ARBA" id="ARBA00000582"/>
    </source>
</evidence>